<dbReference type="InterPro" id="IPR015943">
    <property type="entry name" value="WD40/YVTN_repeat-like_dom_sf"/>
</dbReference>
<dbReference type="AlphaFoldDB" id="E7QX72"/>
<sequence>MSDFRPPSNSPVLSPSRRRFLGAVSAAVAGTLGGCSAVYPAATTTVSSDDWPLVGYDPAGSGYKPDGLSLRSKPDVRWKRTPRTVFGTPSSPLVYDGTVYTASGDLLAVDVADGTTRTLFSELHGQFPAIAADTAYRNETVISTDGRRVSAVNPSSDLRGELRYRWRTPAPESSFASSFFPSSDGSPPVVADGLVFVPAHLDERSLLALDASSGAERWRYRTDGMASRASVHDGTVYVATWLNEFAALDAETGAVRWRRQPFKQVLTWGYVTAADHGVYGVRDDYAIAFEAESGDRRWFRHLDGDSEYAEIQGSLTVTDDAVFVQVEREKGMVLLALDPQSGRTRWSARVGGHETTPVVAGETVYAPDQSGLVALDAKTGRRLWTFPTKGDPSSPAVGGGALLFTDGFALYALEASR</sequence>
<evidence type="ECO:0000259" key="1">
    <source>
        <dbReference type="Pfam" id="PF13360"/>
    </source>
</evidence>
<reference evidence="3" key="3">
    <citation type="submission" date="2016-11" db="EMBL/GenBank/DDBJ databases">
        <authorList>
            <person name="Jaros S."/>
            <person name="Januszkiewicz K."/>
            <person name="Wedrychowicz H."/>
        </authorList>
    </citation>
    <scope>NUCLEOTIDE SEQUENCE [LARGE SCALE GENOMIC DNA]</scope>
    <source>
        <strain evidence="3">DX253</strain>
    </source>
</reference>
<dbReference type="InterPro" id="IPR018391">
    <property type="entry name" value="PQQ_b-propeller_rpt"/>
</dbReference>
<dbReference type="PANTHER" id="PTHR34512:SF30">
    <property type="entry name" value="OUTER MEMBRANE PROTEIN ASSEMBLY FACTOR BAMB"/>
    <property type="match status" value="1"/>
</dbReference>
<proteinExistence type="predicted"/>
<dbReference type="Proteomes" id="UP000003751">
    <property type="component" value="Unassembled WGS sequence"/>
</dbReference>
<dbReference type="Proteomes" id="UP000184203">
    <property type="component" value="Unassembled WGS sequence"/>
</dbReference>
<dbReference type="STRING" id="797209.GCA_000376445_03029"/>
<dbReference type="EMBL" id="FRAN01000001">
    <property type="protein sequence ID" value="SHK24653.1"/>
    <property type="molecule type" value="Genomic_DNA"/>
</dbReference>
<accession>E7QX72</accession>
<evidence type="ECO:0000313" key="3">
    <source>
        <dbReference type="EMBL" id="SHK24653.1"/>
    </source>
</evidence>
<name>E7QX72_HALPU</name>
<reference evidence="5" key="2">
    <citation type="submission" date="2016-11" db="EMBL/GenBank/DDBJ databases">
        <authorList>
            <person name="Varghese N."/>
            <person name="Submissions S."/>
        </authorList>
    </citation>
    <scope>NUCLEOTIDE SEQUENCE [LARGE SCALE GENOMIC DNA]</scope>
    <source>
        <strain evidence="5">DX253</strain>
    </source>
</reference>
<reference evidence="2 4" key="1">
    <citation type="journal article" date="2014" name="ISME J.">
        <title>Trehalose/2-sulfotrehalose biosynthesis and glycine-betaine uptake are widely spread mechanisms for osmoadaptation in the Halobacteriales.</title>
        <authorList>
            <person name="Youssef N.H."/>
            <person name="Savage-Ashlock K.N."/>
            <person name="McCully A.L."/>
            <person name="Luedtke B."/>
            <person name="Shaw E.I."/>
            <person name="Hoff W.D."/>
            <person name="Elshahed M.S."/>
        </authorList>
    </citation>
    <scope>NUCLEOTIDE SEQUENCE [LARGE SCALE GENOMIC DNA]</scope>
    <source>
        <strain evidence="2 4">DX253</strain>
    </source>
</reference>
<dbReference type="PROSITE" id="PS51257">
    <property type="entry name" value="PROKAR_LIPOPROTEIN"/>
    <property type="match status" value="1"/>
</dbReference>
<dbReference type="eggNOG" id="arCOG02556">
    <property type="taxonomic scope" value="Archaea"/>
</dbReference>
<dbReference type="InterPro" id="IPR002372">
    <property type="entry name" value="PQQ_rpt_dom"/>
</dbReference>
<dbReference type="SMART" id="SM00564">
    <property type="entry name" value="PQQ"/>
    <property type="match status" value="5"/>
</dbReference>
<protein>
    <submittedName>
        <fullName evidence="3">PQQ-like domain-containing protein</fullName>
    </submittedName>
    <submittedName>
        <fullName evidence="2">Pyrrolo-quinoline quinone</fullName>
    </submittedName>
</protein>
<dbReference type="Pfam" id="PF13360">
    <property type="entry name" value="PQQ_2"/>
    <property type="match status" value="1"/>
</dbReference>
<dbReference type="RefSeq" id="WP_007981841.1">
    <property type="nucleotide sequence ID" value="NZ_AEMG01000019.1"/>
</dbReference>
<evidence type="ECO:0000313" key="5">
    <source>
        <dbReference type="Proteomes" id="UP000184203"/>
    </source>
</evidence>
<evidence type="ECO:0000313" key="2">
    <source>
        <dbReference type="EMBL" id="EFW90875.1"/>
    </source>
</evidence>
<dbReference type="InterPro" id="IPR011047">
    <property type="entry name" value="Quinoprotein_ADH-like_sf"/>
</dbReference>
<dbReference type="SUPFAM" id="SSF50998">
    <property type="entry name" value="Quinoprotein alcohol dehydrogenase-like"/>
    <property type="match status" value="2"/>
</dbReference>
<dbReference type="Gene3D" id="2.130.10.10">
    <property type="entry name" value="YVTN repeat-like/Quinoprotein amine dehydrogenase"/>
    <property type="match status" value="2"/>
</dbReference>
<dbReference type="InterPro" id="IPR006311">
    <property type="entry name" value="TAT_signal"/>
</dbReference>
<gene>
    <name evidence="3" type="ORF">SAMN05444342_1091</name>
    <name evidence="2" type="ORF">ZOD2009_17053</name>
</gene>
<evidence type="ECO:0000313" key="4">
    <source>
        <dbReference type="Proteomes" id="UP000003751"/>
    </source>
</evidence>
<dbReference type="PATRIC" id="fig|797209.4.peg.3336"/>
<dbReference type="EMBL" id="AEMG01000019">
    <property type="protein sequence ID" value="EFW90875.1"/>
    <property type="molecule type" value="Genomic_DNA"/>
</dbReference>
<organism evidence="2 4">
    <name type="scientific">Haladaptatus paucihalophilus DX253</name>
    <dbReference type="NCBI Taxonomy" id="797209"/>
    <lineage>
        <taxon>Archaea</taxon>
        <taxon>Methanobacteriati</taxon>
        <taxon>Methanobacteriota</taxon>
        <taxon>Stenosarchaea group</taxon>
        <taxon>Halobacteria</taxon>
        <taxon>Halobacteriales</taxon>
        <taxon>Haladaptataceae</taxon>
        <taxon>Haladaptatus</taxon>
    </lineage>
</organism>
<feature type="domain" description="Pyrrolo-quinoline quinone repeat" evidence="1">
    <location>
        <begin position="205"/>
        <end position="406"/>
    </location>
</feature>
<dbReference type="OrthoDB" id="145878at2157"/>
<keyword evidence="5" id="KW-1185">Reference proteome</keyword>
<dbReference type="PROSITE" id="PS51318">
    <property type="entry name" value="TAT"/>
    <property type="match status" value="1"/>
</dbReference>
<dbReference type="Gene3D" id="2.40.10.480">
    <property type="match status" value="1"/>
</dbReference>
<dbReference type="PANTHER" id="PTHR34512">
    <property type="entry name" value="CELL SURFACE PROTEIN"/>
    <property type="match status" value="1"/>
</dbReference>